<reference evidence="2" key="1">
    <citation type="submission" date="2020-10" db="EMBL/GenBank/DDBJ databases">
        <authorList>
            <person name="Gilroy R."/>
        </authorList>
    </citation>
    <scope>NUCLEOTIDE SEQUENCE</scope>
    <source>
        <strain evidence="2">CHK195-26880</strain>
    </source>
</reference>
<dbReference type="GO" id="GO:0004519">
    <property type="term" value="F:endonuclease activity"/>
    <property type="evidence" value="ECO:0007669"/>
    <property type="project" value="UniProtKB-KW"/>
</dbReference>
<dbReference type="GO" id="GO:0016788">
    <property type="term" value="F:hydrolase activity, acting on ester bonds"/>
    <property type="evidence" value="ECO:0007669"/>
    <property type="project" value="InterPro"/>
</dbReference>
<dbReference type="Proteomes" id="UP000886833">
    <property type="component" value="Unassembled WGS sequence"/>
</dbReference>
<sequence length="144" mass="17175">MNIIETEIWKDIKGYENYYQVSNYGRIKSKARIRKGKQKQFYLTKEKILCAHVNKKRGYVQILLTKEGKQKLYLCHRLVAETFIPNPNNYSEINHIDGNKQNNYVKNLEWCTHSENIKHAYNKSLIPETKNRPKGLKYKKEVLQ</sequence>
<evidence type="ECO:0000313" key="3">
    <source>
        <dbReference type="Proteomes" id="UP000886833"/>
    </source>
</evidence>
<dbReference type="Pfam" id="PF13392">
    <property type="entry name" value="HNH_3"/>
    <property type="match status" value="1"/>
</dbReference>
<dbReference type="InterPro" id="IPR003615">
    <property type="entry name" value="HNH_nuc"/>
</dbReference>
<accession>A0A9D1KCJ2</accession>
<evidence type="ECO:0000313" key="2">
    <source>
        <dbReference type="EMBL" id="HIT38246.1"/>
    </source>
</evidence>
<dbReference type="InterPro" id="IPR044925">
    <property type="entry name" value="His-Me_finger_sf"/>
</dbReference>
<keyword evidence="2" id="KW-0378">Hydrolase</keyword>
<comment type="caution">
    <text evidence="2">The sequence shown here is derived from an EMBL/GenBank/DDBJ whole genome shotgun (WGS) entry which is preliminary data.</text>
</comment>
<organism evidence="2 3">
    <name type="scientific">Candidatus Onthousia faecipullorum</name>
    <dbReference type="NCBI Taxonomy" id="2840887"/>
    <lineage>
        <taxon>Bacteria</taxon>
        <taxon>Bacillati</taxon>
        <taxon>Bacillota</taxon>
        <taxon>Bacilli</taxon>
        <taxon>Candidatus Onthousia</taxon>
    </lineage>
</organism>
<dbReference type="InterPro" id="IPR010902">
    <property type="entry name" value="NUMOD4"/>
</dbReference>
<gene>
    <name evidence="2" type="ORF">IAB59_07215</name>
</gene>
<dbReference type="Gene3D" id="3.90.75.20">
    <property type="match status" value="1"/>
</dbReference>
<protein>
    <submittedName>
        <fullName evidence="2">HNH endonuclease</fullName>
    </submittedName>
</protein>
<reference evidence="2" key="2">
    <citation type="journal article" date="2021" name="PeerJ">
        <title>Extensive microbial diversity within the chicken gut microbiome revealed by metagenomics and culture.</title>
        <authorList>
            <person name="Gilroy R."/>
            <person name="Ravi A."/>
            <person name="Getino M."/>
            <person name="Pursley I."/>
            <person name="Horton D.L."/>
            <person name="Alikhan N.F."/>
            <person name="Baker D."/>
            <person name="Gharbi K."/>
            <person name="Hall N."/>
            <person name="Watson M."/>
            <person name="Adriaenssens E.M."/>
            <person name="Foster-Nyarko E."/>
            <person name="Jarju S."/>
            <person name="Secka A."/>
            <person name="Antonio M."/>
            <person name="Oren A."/>
            <person name="Chaudhuri R.R."/>
            <person name="La Ragione R."/>
            <person name="Hildebrand F."/>
            <person name="Pallen M.J."/>
        </authorList>
    </citation>
    <scope>NUCLEOTIDE SEQUENCE</scope>
    <source>
        <strain evidence="2">CHK195-26880</strain>
    </source>
</reference>
<feature type="domain" description="HNH nuclease" evidence="1">
    <location>
        <begin position="69"/>
        <end position="117"/>
    </location>
</feature>
<name>A0A9D1KCJ2_9FIRM</name>
<dbReference type="Pfam" id="PF07463">
    <property type="entry name" value="NUMOD4"/>
    <property type="match status" value="1"/>
</dbReference>
<dbReference type="SUPFAM" id="SSF54060">
    <property type="entry name" value="His-Me finger endonucleases"/>
    <property type="match status" value="1"/>
</dbReference>
<keyword evidence="2" id="KW-0255">Endonuclease</keyword>
<dbReference type="EMBL" id="DVKQ01000092">
    <property type="protein sequence ID" value="HIT38246.1"/>
    <property type="molecule type" value="Genomic_DNA"/>
</dbReference>
<dbReference type="SMART" id="SM00507">
    <property type="entry name" value="HNHc"/>
    <property type="match status" value="1"/>
</dbReference>
<keyword evidence="2" id="KW-0540">Nuclease</keyword>
<evidence type="ECO:0000259" key="1">
    <source>
        <dbReference type="SMART" id="SM00507"/>
    </source>
</evidence>
<proteinExistence type="predicted"/>
<dbReference type="AlphaFoldDB" id="A0A9D1KCJ2"/>